<reference evidence="1 2" key="2">
    <citation type="journal article" date="2014" name="J. Gen. Appl. Microbiol.">
        <title>The early diverging ascomycetous budding yeast Saitoella complicata has three histone deacetylases belonging to the Clr6, Hos2, and Rpd3 lineages.</title>
        <authorList>
            <person name="Nishida H."/>
            <person name="Matsumoto T."/>
            <person name="Kondo S."/>
            <person name="Hamamoto M."/>
            <person name="Yoshikawa H."/>
        </authorList>
    </citation>
    <scope>NUCLEOTIDE SEQUENCE [LARGE SCALE GENOMIC DNA]</scope>
    <source>
        <strain evidence="1 2">NRRL Y-17804</strain>
    </source>
</reference>
<gene>
    <name evidence="1" type="ORF">G7K_1270-t1</name>
</gene>
<sequence length="68" mass="7526">MYDYEYAMQYVVLTDVASAFSTPATPRTFFRYHELAVPGAGIGHHCMANAYMPSFPGVEATEMSNLPT</sequence>
<evidence type="ECO:0000313" key="2">
    <source>
        <dbReference type="Proteomes" id="UP000033140"/>
    </source>
</evidence>
<keyword evidence="2" id="KW-1185">Reference proteome</keyword>
<evidence type="ECO:0000313" key="1">
    <source>
        <dbReference type="EMBL" id="GAO47058.1"/>
    </source>
</evidence>
<name>A0A0E9NB79_SAICN</name>
<organism evidence="1 2">
    <name type="scientific">Saitoella complicata (strain BCRC 22490 / CBS 7301 / JCM 7358 / NBRC 10748 / NRRL Y-17804)</name>
    <dbReference type="NCBI Taxonomy" id="698492"/>
    <lineage>
        <taxon>Eukaryota</taxon>
        <taxon>Fungi</taxon>
        <taxon>Dikarya</taxon>
        <taxon>Ascomycota</taxon>
        <taxon>Taphrinomycotina</taxon>
        <taxon>Taphrinomycotina incertae sedis</taxon>
        <taxon>Saitoella</taxon>
    </lineage>
</organism>
<reference evidence="1 2" key="3">
    <citation type="journal article" date="2015" name="Genome Announc.">
        <title>Draft Genome Sequence of the Archiascomycetous Yeast Saitoella complicata.</title>
        <authorList>
            <person name="Yamauchi K."/>
            <person name="Kondo S."/>
            <person name="Hamamoto M."/>
            <person name="Takahashi Y."/>
            <person name="Ogura Y."/>
            <person name="Hayashi T."/>
            <person name="Nishida H."/>
        </authorList>
    </citation>
    <scope>NUCLEOTIDE SEQUENCE [LARGE SCALE GENOMIC DNA]</scope>
    <source>
        <strain evidence="1 2">NRRL Y-17804</strain>
    </source>
</reference>
<dbReference type="AlphaFoldDB" id="A0A0E9NB79"/>
<reference evidence="1 2" key="1">
    <citation type="journal article" date="2011" name="J. Gen. Appl. Microbiol.">
        <title>Draft genome sequencing of the enigmatic yeast Saitoella complicata.</title>
        <authorList>
            <person name="Nishida H."/>
            <person name="Hamamoto M."/>
            <person name="Sugiyama J."/>
        </authorList>
    </citation>
    <scope>NUCLEOTIDE SEQUENCE [LARGE SCALE GENOMIC DNA]</scope>
    <source>
        <strain evidence="1 2">NRRL Y-17804</strain>
    </source>
</reference>
<proteinExistence type="predicted"/>
<protein>
    <submittedName>
        <fullName evidence="1">Uncharacterized protein</fullName>
    </submittedName>
</protein>
<comment type="caution">
    <text evidence="1">The sequence shown here is derived from an EMBL/GenBank/DDBJ whole genome shotgun (WGS) entry which is preliminary data.</text>
</comment>
<accession>A0A0E9NB79</accession>
<dbReference type="Proteomes" id="UP000033140">
    <property type="component" value="Unassembled WGS sequence"/>
</dbReference>
<dbReference type="EMBL" id="BACD03000007">
    <property type="protein sequence ID" value="GAO47058.1"/>
    <property type="molecule type" value="Genomic_DNA"/>
</dbReference>